<sequence>MRWLVALLGWVVLGVSAAVTLDRFLPYVGRWPVMAAAFATYTLIGFALALLLLLPLAGRRGWARPWYFAGATVALLGIGLQGWLVAPLYVGSRAGTATDLTVMSANLEVGGGDADTVVRTATDRHVGVLVLQEVTPSELTALDASGLAQLLPNRVGTAQPGVRGTMVFSTYPLTEQGTLPLANGGLAVQVAAPQPFSLLAVHTATPTDDVRRWAADLRTVRDHAQESLAAHRPLLVVGDFNATTDHALFRRVLATGLSDATAQANSGWQPTWPTKYRRSWYRPLIAIDHVLTSRRYSARSTSTVSVPDTDHLALVVTLQRRQ</sequence>
<dbReference type="GO" id="GO:0004519">
    <property type="term" value="F:endonuclease activity"/>
    <property type="evidence" value="ECO:0007669"/>
    <property type="project" value="UniProtKB-KW"/>
</dbReference>
<proteinExistence type="predicted"/>
<keyword evidence="3" id="KW-0255">Endonuclease</keyword>
<name>A0A3L8P794_9ACTN</name>
<feature type="transmembrane region" description="Helical" evidence="1">
    <location>
        <begin position="33"/>
        <end position="54"/>
    </location>
</feature>
<feature type="transmembrane region" description="Helical" evidence="1">
    <location>
        <begin position="66"/>
        <end position="90"/>
    </location>
</feature>
<keyword evidence="1" id="KW-0812">Transmembrane</keyword>
<evidence type="ECO:0000256" key="1">
    <source>
        <dbReference type="SAM" id="Phobius"/>
    </source>
</evidence>
<keyword evidence="3" id="KW-0378">Hydrolase</keyword>
<reference evidence="3 4" key="1">
    <citation type="submission" date="2018-10" db="EMBL/GenBank/DDBJ databases">
        <title>Marmoricola sp. 4Q3S-7 whole genome shotgun sequence.</title>
        <authorList>
            <person name="Li F."/>
        </authorList>
    </citation>
    <scope>NUCLEOTIDE SEQUENCE [LARGE SCALE GENOMIC DNA]</scope>
    <source>
        <strain evidence="3 4">4Q3S-7</strain>
    </source>
</reference>
<dbReference type="RefSeq" id="WP_121804765.1">
    <property type="nucleotide sequence ID" value="NZ_RDBE01000001.1"/>
</dbReference>
<dbReference type="InterPro" id="IPR005135">
    <property type="entry name" value="Endo/exonuclease/phosphatase"/>
</dbReference>
<evidence type="ECO:0000313" key="3">
    <source>
        <dbReference type="EMBL" id="RLV51085.1"/>
    </source>
</evidence>
<dbReference type="EMBL" id="RDBE01000001">
    <property type="protein sequence ID" value="RLV51085.1"/>
    <property type="molecule type" value="Genomic_DNA"/>
</dbReference>
<accession>A0A3L8P794</accession>
<organism evidence="3 4">
    <name type="scientific">Nocardioides mangrovicus</name>
    <dbReference type="NCBI Taxonomy" id="2478913"/>
    <lineage>
        <taxon>Bacteria</taxon>
        <taxon>Bacillati</taxon>
        <taxon>Actinomycetota</taxon>
        <taxon>Actinomycetes</taxon>
        <taxon>Propionibacteriales</taxon>
        <taxon>Nocardioidaceae</taxon>
        <taxon>Nocardioides</taxon>
    </lineage>
</organism>
<evidence type="ECO:0000313" key="4">
    <source>
        <dbReference type="Proteomes" id="UP000281708"/>
    </source>
</evidence>
<comment type="caution">
    <text evidence="3">The sequence shown here is derived from an EMBL/GenBank/DDBJ whole genome shotgun (WGS) entry which is preliminary data.</text>
</comment>
<dbReference type="Pfam" id="PF03372">
    <property type="entry name" value="Exo_endo_phos"/>
    <property type="match status" value="1"/>
</dbReference>
<keyword evidence="1" id="KW-0472">Membrane</keyword>
<dbReference type="InterPro" id="IPR036691">
    <property type="entry name" value="Endo/exonu/phosph_ase_sf"/>
</dbReference>
<keyword evidence="3" id="KW-0540">Nuclease</keyword>
<dbReference type="GO" id="GO:0004527">
    <property type="term" value="F:exonuclease activity"/>
    <property type="evidence" value="ECO:0007669"/>
    <property type="project" value="UniProtKB-KW"/>
</dbReference>
<keyword evidence="4" id="KW-1185">Reference proteome</keyword>
<protein>
    <submittedName>
        <fullName evidence="3">Endonuclease/exonuclease/phosphatase family protein</fullName>
    </submittedName>
</protein>
<dbReference type="SUPFAM" id="SSF56219">
    <property type="entry name" value="DNase I-like"/>
    <property type="match status" value="1"/>
</dbReference>
<keyword evidence="1" id="KW-1133">Transmembrane helix</keyword>
<feature type="domain" description="Endonuclease/exonuclease/phosphatase" evidence="2">
    <location>
        <begin position="103"/>
        <end position="311"/>
    </location>
</feature>
<dbReference type="Proteomes" id="UP000281708">
    <property type="component" value="Unassembled WGS sequence"/>
</dbReference>
<dbReference type="Gene3D" id="3.60.10.10">
    <property type="entry name" value="Endonuclease/exonuclease/phosphatase"/>
    <property type="match status" value="1"/>
</dbReference>
<evidence type="ECO:0000259" key="2">
    <source>
        <dbReference type="Pfam" id="PF03372"/>
    </source>
</evidence>
<gene>
    <name evidence="3" type="ORF">D9V37_03970</name>
</gene>
<dbReference type="OrthoDB" id="2340043at2"/>
<keyword evidence="3" id="KW-0269">Exonuclease</keyword>
<dbReference type="AlphaFoldDB" id="A0A3L8P794"/>